<dbReference type="InterPro" id="IPR055966">
    <property type="entry name" value="DUF7544"/>
</dbReference>
<dbReference type="InParanoid" id="D1YVD3"/>
<feature type="transmembrane region" description="Helical" evidence="1">
    <location>
        <begin position="191"/>
        <end position="214"/>
    </location>
</feature>
<keyword evidence="1" id="KW-0812">Transmembrane</keyword>
<evidence type="ECO:0000313" key="3">
    <source>
        <dbReference type="Proteomes" id="UP000001882"/>
    </source>
</evidence>
<dbReference type="STRING" id="304371.MCP_0333"/>
<evidence type="ECO:0000313" key="2">
    <source>
        <dbReference type="EMBL" id="BAI60405.1"/>
    </source>
</evidence>
<dbReference type="AlphaFoldDB" id="D1YVD3"/>
<gene>
    <name evidence="2" type="ordered locus">MCP_0333</name>
</gene>
<dbReference type="EMBL" id="AP011532">
    <property type="protein sequence ID" value="BAI60405.1"/>
    <property type="molecule type" value="Genomic_DNA"/>
</dbReference>
<dbReference type="KEGG" id="mpd:MCP_0333"/>
<reference evidence="2 3" key="1">
    <citation type="journal article" date="2007" name="Appl. Environ. Microbiol.">
        <title>Isolation of key methanogens for global methane emission from rice paddy fields: a novel isolate affiliated with the clone cluster rice cluster I.</title>
        <authorList>
            <person name="Sakai S."/>
            <person name="Imachi H."/>
            <person name="Sekiguchi Y."/>
            <person name="Ohashi A."/>
            <person name="Harada H."/>
            <person name="Kamagata Y."/>
        </authorList>
    </citation>
    <scope>NUCLEOTIDE SEQUENCE [LARGE SCALE GENOMIC DNA]</scope>
    <source>
        <strain evidence="3">DSM 17711 / JCM 13418 / NBRC 101707 / SANAE</strain>
    </source>
</reference>
<keyword evidence="1" id="KW-1133">Transmembrane helix</keyword>
<proteinExistence type="predicted"/>
<feature type="transmembrane region" description="Helical" evidence="1">
    <location>
        <begin position="58"/>
        <end position="77"/>
    </location>
</feature>
<sequence length="242" mass="25999">MDSIASASVKYGSSRTRELLFRPLDLKFWLLATLGLSAGDPRQAEMCRLRPYYRGTRLLATMGVLIILPAFLIPFMAPFIGSGGALVLVVLYLVFVLAMCLASLFLEVSLDAVFAIGHEAGCGFSDAFRAFARFVREDPGNAAGYMGAKLLVDTGAMTIVSLFFLPALFTMVFILSSVLHTLQAGQAVSRATAFGGLALVAVFCAAAMLASGLLSVPLSAFYGYYTEETVRRICPVSYAARR</sequence>
<dbReference type="OrthoDB" id="385436at2157"/>
<dbReference type="Proteomes" id="UP000001882">
    <property type="component" value="Chromosome"/>
</dbReference>
<dbReference type="eggNOG" id="arCOG11673">
    <property type="taxonomic scope" value="Archaea"/>
</dbReference>
<accession>D1YVD3</accession>
<dbReference type="Pfam" id="PF24400">
    <property type="entry name" value="DUF7544"/>
    <property type="match status" value="1"/>
</dbReference>
<reference evidence="3" key="3">
    <citation type="journal article" date="2011" name="PLoS ONE">
        <title>Genome sequence of a mesophilic hydrogenotrophic methanogen Methanocella paludicola, the first cultivated representative of the order Methanocellales.</title>
        <authorList>
            <person name="Sakai S."/>
            <person name="Takaki Y."/>
            <person name="Shimamura S."/>
            <person name="Sekine M."/>
            <person name="Tajima T."/>
            <person name="Kosugi H."/>
            <person name="Ichikawa N."/>
            <person name="Tasumi E."/>
            <person name="Hiraki A.T."/>
            <person name="Shimizu A."/>
            <person name="Kato Y."/>
            <person name="Nishiko R."/>
            <person name="Mori K."/>
            <person name="Fujita N."/>
            <person name="Imachi H."/>
            <person name="Takai K."/>
        </authorList>
    </citation>
    <scope>NUCLEOTIDE SEQUENCE [LARGE SCALE GENOMIC DNA]</scope>
    <source>
        <strain evidence="3">DSM 17711 / JCM 13418 / NBRC 101707 / SANAE</strain>
    </source>
</reference>
<dbReference type="RefSeq" id="WP_012899085.1">
    <property type="nucleotide sequence ID" value="NC_013665.1"/>
</dbReference>
<evidence type="ECO:0000256" key="1">
    <source>
        <dbReference type="SAM" id="Phobius"/>
    </source>
</evidence>
<feature type="transmembrane region" description="Helical" evidence="1">
    <location>
        <begin position="84"/>
        <end position="106"/>
    </location>
</feature>
<protein>
    <submittedName>
        <fullName evidence="2">Uncharacterized protein</fullName>
    </submittedName>
</protein>
<name>D1YVD3_METPS</name>
<reference evidence="2 3" key="2">
    <citation type="journal article" date="2008" name="Int. J. Syst. Evol. Microbiol.">
        <title>Methanocella paludicola gen. nov., sp. nov., a methane-producing archaeon, the first isolate of the lineage 'Rice Cluster I', and proposal of the new archaeal order Methanocellales ord. nov.</title>
        <authorList>
            <person name="Sakai S."/>
            <person name="Imachi H."/>
            <person name="Hanada S."/>
            <person name="Ohashi A."/>
            <person name="Harada H."/>
            <person name="Kamagata Y."/>
        </authorList>
    </citation>
    <scope>NUCLEOTIDE SEQUENCE [LARGE SCALE GENOMIC DNA]</scope>
    <source>
        <strain evidence="3">DSM 17711 / JCM 13418 / NBRC 101707 / SANAE</strain>
    </source>
</reference>
<keyword evidence="3" id="KW-1185">Reference proteome</keyword>
<dbReference type="GeneID" id="8680460"/>
<keyword evidence="1" id="KW-0472">Membrane</keyword>
<feature type="transmembrane region" description="Helical" evidence="1">
    <location>
        <begin position="156"/>
        <end position="179"/>
    </location>
</feature>
<organism evidence="2 3">
    <name type="scientific">Methanocella paludicola (strain DSM 17711 / JCM 13418 / NBRC 101707 / SANAE)</name>
    <dbReference type="NCBI Taxonomy" id="304371"/>
    <lineage>
        <taxon>Archaea</taxon>
        <taxon>Methanobacteriati</taxon>
        <taxon>Methanobacteriota</taxon>
        <taxon>Stenosarchaea group</taxon>
        <taxon>Methanomicrobia</taxon>
        <taxon>Methanocellales</taxon>
        <taxon>Methanocellaceae</taxon>
        <taxon>Methanocella</taxon>
    </lineage>
</organism>